<dbReference type="NCBIfam" id="NF006958">
    <property type="entry name" value="PRK09435.1"/>
    <property type="match status" value="1"/>
</dbReference>
<dbReference type="PANTHER" id="PTHR23408:SF3">
    <property type="entry name" value="METHYLMALONIC ACIDURIA TYPE A PROTEIN, MITOCHONDRIAL"/>
    <property type="match status" value="1"/>
</dbReference>
<dbReference type="Pfam" id="PF03308">
    <property type="entry name" value="MeaB"/>
    <property type="match status" value="1"/>
</dbReference>
<dbReference type="InterPro" id="IPR027417">
    <property type="entry name" value="P-loop_NTPase"/>
</dbReference>
<dbReference type="EMBL" id="JAUSUO010000001">
    <property type="protein sequence ID" value="MDQ0342150.1"/>
    <property type="molecule type" value="Genomic_DNA"/>
</dbReference>
<reference evidence="2 3" key="1">
    <citation type="submission" date="2023-07" db="EMBL/GenBank/DDBJ databases">
        <title>Genomic Encyclopedia of Type Strains, Phase IV (KMG-IV): sequencing the most valuable type-strain genomes for metagenomic binning, comparative biology and taxonomic classification.</title>
        <authorList>
            <person name="Goeker M."/>
        </authorList>
    </citation>
    <scope>NUCLEOTIDE SEQUENCE [LARGE SCALE GENOMIC DNA]</scope>
    <source>
        <strain evidence="2 3">DSM 27848</strain>
    </source>
</reference>
<sequence>MNEKKLKFVKRVRNEETPEKMIEGVLNKDRAVLAKVITLIESSAIRHQEQAQIILQKLLPHTGNTIRIGVTGVPGAGKSTFIETFGYLLCEQGYRVAVLAVDPSSTINGGSILGDKTRMEKLSTHPNAFIRPSPSGGVLGGVHLKTRESILACEAAGFNVIIVETVGVGQSESIVRSMVDFYLMLVLTGAGDELQGMKKGILELVDLIVVNKADGENVNNAKKTTREYNQILHFIQPSTAGWETKATMCSSLTGEGIDEIWKRIQEFFQVIQSSTVFKDRRQSQVKEWLFSLIKERLETNFFSNKNVRKLLPEIEDQIINDQATVSEAVDALFREYKKKDS</sequence>
<name>A0ABU0D177_9BACI</name>
<proteinExistence type="inferred from homology"/>
<keyword evidence="3" id="KW-1185">Reference proteome</keyword>
<accession>A0ABU0D177</accession>
<dbReference type="SUPFAM" id="SSF52540">
    <property type="entry name" value="P-loop containing nucleoside triphosphate hydrolases"/>
    <property type="match status" value="1"/>
</dbReference>
<gene>
    <name evidence="2" type="ORF">J2S14_000943</name>
</gene>
<dbReference type="Gene3D" id="3.40.50.300">
    <property type="entry name" value="P-loop containing nucleotide triphosphate hydrolases"/>
    <property type="match status" value="1"/>
</dbReference>
<keyword evidence="2" id="KW-0808">Transferase</keyword>
<dbReference type="PANTHER" id="PTHR23408">
    <property type="entry name" value="METHYLMALONYL-COA MUTASE"/>
    <property type="match status" value="1"/>
</dbReference>
<dbReference type="NCBIfam" id="TIGR00750">
    <property type="entry name" value="lao"/>
    <property type="match status" value="1"/>
</dbReference>
<evidence type="ECO:0000313" key="2">
    <source>
        <dbReference type="EMBL" id="MDQ0342150.1"/>
    </source>
</evidence>
<organism evidence="2 3">
    <name type="scientific">Lederbergia wuyishanensis</name>
    <dbReference type="NCBI Taxonomy" id="1347903"/>
    <lineage>
        <taxon>Bacteria</taxon>
        <taxon>Bacillati</taxon>
        <taxon>Bacillota</taxon>
        <taxon>Bacilli</taxon>
        <taxon>Bacillales</taxon>
        <taxon>Bacillaceae</taxon>
        <taxon>Lederbergia</taxon>
    </lineage>
</organism>
<dbReference type="EC" id="2.7.-.-" evidence="2"/>
<dbReference type="Gene3D" id="1.10.287.130">
    <property type="match status" value="1"/>
</dbReference>
<protein>
    <submittedName>
        <fullName evidence="2">LAO/AO transport system kinase</fullName>
        <ecNumber evidence="2">2.7.-.-</ecNumber>
    </submittedName>
</protein>
<comment type="similarity">
    <text evidence="1">Belongs to the SIMIBI class G3E GTPase family. ArgK/MeaB subfamily.</text>
</comment>
<comment type="caution">
    <text evidence="2">The sequence shown here is derived from an EMBL/GenBank/DDBJ whole genome shotgun (WGS) entry which is preliminary data.</text>
</comment>
<dbReference type="RefSeq" id="WP_244680338.1">
    <property type="nucleotide sequence ID" value="NZ_JALIRM010000001.1"/>
</dbReference>
<dbReference type="GO" id="GO:0016301">
    <property type="term" value="F:kinase activity"/>
    <property type="evidence" value="ECO:0007669"/>
    <property type="project" value="UniProtKB-KW"/>
</dbReference>
<evidence type="ECO:0000313" key="3">
    <source>
        <dbReference type="Proteomes" id="UP001232343"/>
    </source>
</evidence>
<dbReference type="InterPro" id="IPR005129">
    <property type="entry name" value="GTPase_ArgK"/>
</dbReference>
<evidence type="ECO:0000256" key="1">
    <source>
        <dbReference type="ARBA" id="ARBA00009625"/>
    </source>
</evidence>
<keyword evidence="2" id="KW-0418">Kinase</keyword>
<dbReference type="CDD" id="cd03114">
    <property type="entry name" value="MMAA-like"/>
    <property type="match status" value="1"/>
</dbReference>
<dbReference type="Proteomes" id="UP001232343">
    <property type="component" value="Unassembled WGS sequence"/>
</dbReference>
<dbReference type="Gene3D" id="1.20.5.170">
    <property type="match status" value="1"/>
</dbReference>